<keyword evidence="3" id="KW-1185">Reference proteome</keyword>
<sequence length="366" mass="41571">MSAGFRQGWKTAYPLGLSEGYHLGSCETVIRSNQRKEPLRTRQWRLMFVVSGQGDPYATIERGLLLSLHELVSELRVATPFDDVALIAQTMKPDLVLVFNGMDYVSAETIQLLRQRGHRTAVWFTDDPYYADLSGAIALNYDIVFTQELNCVEWYRGLGCPNVHFIPLAVSTHIYKPQRVASEFHNDICFLGSGYRNRITLFDAIAPLLASKKTLIAGRWWERLEHYSLLQPFIRGDAAWLTSEDTVNCYAGAKIVINCHRAFDDDEINANQRRIPAISPNPRTFEIGAVGTLQLVDARGGLETFYTPGVEIETFASPEELAHKIEYYLQNEQQRRRIALNGLARTVREHTYSSRLQELLHAAFLS</sequence>
<dbReference type="EMBL" id="JAOQIO010000065">
    <property type="protein sequence ID" value="MCU6793760.1"/>
    <property type="molecule type" value="Genomic_DNA"/>
</dbReference>
<name>A0ABT2UGJ3_9BACL</name>
<organism evidence="2 3">
    <name type="scientific">Paenibacillus baimaensis</name>
    <dbReference type="NCBI Taxonomy" id="2982185"/>
    <lineage>
        <taxon>Bacteria</taxon>
        <taxon>Bacillati</taxon>
        <taxon>Bacillota</taxon>
        <taxon>Bacilli</taxon>
        <taxon>Bacillales</taxon>
        <taxon>Paenibacillaceae</taxon>
        <taxon>Paenibacillus</taxon>
    </lineage>
</organism>
<comment type="caution">
    <text evidence="2">The sequence shown here is derived from an EMBL/GenBank/DDBJ whole genome shotgun (WGS) entry which is preliminary data.</text>
</comment>
<evidence type="ECO:0000259" key="1">
    <source>
        <dbReference type="Pfam" id="PF13524"/>
    </source>
</evidence>
<keyword evidence="2" id="KW-0808">Transferase</keyword>
<dbReference type="Proteomes" id="UP001652445">
    <property type="component" value="Unassembled WGS sequence"/>
</dbReference>
<gene>
    <name evidence="2" type="ORF">OB236_16770</name>
</gene>
<accession>A0ABT2UGJ3</accession>
<dbReference type="Pfam" id="PF13524">
    <property type="entry name" value="Glyco_trans_1_2"/>
    <property type="match status" value="1"/>
</dbReference>
<reference evidence="2 3" key="1">
    <citation type="submission" date="2022-09" db="EMBL/GenBank/DDBJ databases">
        <authorList>
            <person name="Han X.L."/>
            <person name="Wang Q."/>
            <person name="Lu T."/>
        </authorList>
    </citation>
    <scope>NUCLEOTIDE SEQUENCE [LARGE SCALE GENOMIC DNA]</scope>
    <source>
        <strain evidence="2 3">WQ 127069</strain>
    </source>
</reference>
<evidence type="ECO:0000313" key="2">
    <source>
        <dbReference type="EMBL" id="MCU6793760.1"/>
    </source>
</evidence>
<keyword evidence="2" id="KW-0328">Glycosyltransferase</keyword>
<feature type="domain" description="Spore protein YkvP/CgeB glycosyl transferase-like" evidence="1">
    <location>
        <begin position="213"/>
        <end position="360"/>
    </location>
</feature>
<evidence type="ECO:0000313" key="3">
    <source>
        <dbReference type="Proteomes" id="UP001652445"/>
    </source>
</evidence>
<dbReference type="InterPro" id="IPR055259">
    <property type="entry name" value="YkvP/CgeB_Glyco_trans-like"/>
</dbReference>
<proteinExistence type="predicted"/>
<dbReference type="GO" id="GO:0016757">
    <property type="term" value="F:glycosyltransferase activity"/>
    <property type="evidence" value="ECO:0007669"/>
    <property type="project" value="UniProtKB-KW"/>
</dbReference>
<dbReference type="EC" id="2.4.-.-" evidence="2"/>
<protein>
    <submittedName>
        <fullName evidence="2">Glycosyltransferase</fullName>
        <ecNumber evidence="2">2.4.-.-</ecNumber>
    </submittedName>
</protein>